<dbReference type="CDD" id="cd05398">
    <property type="entry name" value="NT_ClassII-CCAase"/>
    <property type="match status" value="1"/>
</dbReference>
<dbReference type="SUPFAM" id="SSF81891">
    <property type="entry name" value="Poly A polymerase C-terminal region-like"/>
    <property type="match status" value="1"/>
</dbReference>
<dbReference type="FunFam" id="3.30.460.10:FF:000033">
    <property type="entry name" value="Poly A polymerase head domain protein"/>
    <property type="match status" value="1"/>
</dbReference>
<keyword evidence="3" id="KW-0819">tRNA processing</keyword>
<dbReference type="EMBL" id="CP013355">
    <property type="protein sequence ID" value="AMC10457.1"/>
    <property type="molecule type" value="Genomic_DNA"/>
</dbReference>
<dbReference type="InterPro" id="IPR003607">
    <property type="entry name" value="HD/PDEase_dom"/>
</dbReference>
<keyword evidence="7" id="KW-0692">RNA repair</keyword>
<name>A0A0X8G5I3_9FLAO</name>
<dbReference type="InterPro" id="IPR043519">
    <property type="entry name" value="NT_sf"/>
</dbReference>
<reference evidence="16" key="1">
    <citation type="submission" date="2015-12" db="EMBL/GenBank/DDBJ databases">
        <title>Complete genome sequence of Lutibacter profundus strain LP1.</title>
        <authorList>
            <person name="Wissuwa J."/>
            <person name="Le Moine Bauer S."/>
            <person name="Stokke R."/>
            <person name="Dahle H."/>
            <person name="Steen I.H."/>
        </authorList>
    </citation>
    <scope>NUCLEOTIDE SEQUENCE [LARGE SCALE GENOMIC DNA]</scope>
    <source>
        <strain evidence="16">LP1</strain>
    </source>
</reference>
<dbReference type="AlphaFoldDB" id="A0A0X8G5I3"/>
<gene>
    <name evidence="15" type="ORF">Lupro_03955</name>
</gene>
<evidence type="ECO:0000256" key="2">
    <source>
        <dbReference type="ARBA" id="ARBA00022679"/>
    </source>
</evidence>
<evidence type="ECO:0000256" key="6">
    <source>
        <dbReference type="ARBA" id="ARBA00022741"/>
    </source>
</evidence>
<organism evidence="15 16">
    <name type="scientific">Lutibacter profundi</name>
    <dbReference type="NCBI Taxonomy" id="1622118"/>
    <lineage>
        <taxon>Bacteria</taxon>
        <taxon>Pseudomonadati</taxon>
        <taxon>Bacteroidota</taxon>
        <taxon>Flavobacteriia</taxon>
        <taxon>Flavobacteriales</taxon>
        <taxon>Flavobacteriaceae</taxon>
        <taxon>Lutibacter</taxon>
    </lineage>
</organism>
<keyword evidence="16" id="KW-1185">Reference proteome</keyword>
<dbReference type="Proteomes" id="UP000059672">
    <property type="component" value="Chromosome"/>
</dbReference>
<dbReference type="PATRIC" id="fig|1622118.3.peg.837"/>
<feature type="domain" description="HD" evidence="13">
    <location>
        <begin position="263"/>
        <end position="350"/>
    </location>
</feature>
<evidence type="ECO:0000256" key="3">
    <source>
        <dbReference type="ARBA" id="ARBA00022694"/>
    </source>
</evidence>
<dbReference type="InterPro" id="IPR002646">
    <property type="entry name" value="PolA_pol_head_dom"/>
</dbReference>
<evidence type="ECO:0000256" key="5">
    <source>
        <dbReference type="ARBA" id="ARBA00022723"/>
    </source>
</evidence>
<keyword evidence="2 11" id="KW-0808">Transferase</keyword>
<dbReference type="GO" id="GO:0042245">
    <property type="term" value="P:RNA repair"/>
    <property type="evidence" value="ECO:0007669"/>
    <property type="project" value="UniProtKB-KW"/>
</dbReference>
<dbReference type="Gene3D" id="3.30.460.10">
    <property type="entry name" value="Beta Polymerase, domain 2"/>
    <property type="match status" value="1"/>
</dbReference>
<sequence length="476" mass="54944">MIEKNSYKDALKHPIFKYISKASDKLKIETYVIGGFVRDYFLKRGIPKDIDIVAVGSGIDLAEEVAKLLPNKPKVQVFKTYGTAMLRFEDVEIEFVGARKESYTKDSRNPKVETGTLEDDQNRRDFTINTLALSLNKTDFGKLLDPFNGLNDLEAKIIKTPLNPDITYSDDPLRMMRAIRFASQLNFIIEEESLKAITRNAKRIDIITRERIIDEFNKIMLSKVPSVGLLLLHKTKLLERFLPELTNLQGVDEVEGQKHKDNFYHTLEVVDNISKNTNDLWLRWAALLHDIGKAPTKKFHKTIGWTFHGHEFVGAKMVYKLFKRLKMPLNEKMKFVQKMVFLSSRPIVLATEVTDSAVRRLVFDTGDDIESLMTLCEADITTKNPSRFKKYHRNFKIVRQKIKEVEERDHIRNFQPPISGELIMNTFNLKPCREIGQIKDAIKEAILEGEIANNYEEAYAFMLKKANKLGLKKINN</sequence>
<dbReference type="Pfam" id="PF01743">
    <property type="entry name" value="PolyA_pol"/>
    <property type="match status" value="1"/>
</dbReference>
<feature type="domain" description="tRNA nucleotidyltransferase/poly(A) polymerase RNA and SrmB- binding" evidence="14">
    <location>
        <begin position="186"/>
        <end position="246"/>
    </location>
</feature>
<keyword evidence="9" id="KW-0460">Magnesium</keyword>
<evidence type="ECO:0000259" key="14">
    <source>
        <dbReference type="Pfam" id="PF12627"/>
    </source>
</evidence>
<evidence type="ECO:0000256" key="9">
    <source>
        <dbReference type="ARBA" id="ARBA00022842"/>
    </source>
</evidence>
<keyword evidence="10 11" id="KW-0694">RNA-binding</keyword>
<dbReference type="KEGG" id="lut:Lupro_03955"/>
<dbReference type="Gene3D" id="1.10.246.80">
    <property type="match status" value="1"/>
</dbReference>
<evidence type="ECO:0000313" key="15">
    <source>
        <dbReference type="EMBL" id="AMC10457.1"/>
    </source>
</evidence>
<keyword evidence="4" id="KW-0548">Nucleotidyltransferase</keyword>
<dbReference type="Pfam" id="PF12627">
    <property type="entry name" value="PolyA_pol_RNAbd"/>
    <property type="match status" value="1"/>
</dbReference>
<evidence type="ECO:0000256" key="7">
    <source>
        <dbReference type="ARBA" id="ARBA00022800"/>
    </source>
</evidence>
<dbReference type="GO" id="GO:0016779">
    <property type="term" value="F:nucleotidyltransferase activity"/>
    <property type="evidence" value="ECO:0007669"/>
    <property type="project" value="UniProtKB-KW"/>
</dbReference>
<evidence type="ECO:0000256" key="10">
    <source>
        <dbReference type="ARBA" id="ARBA00022884"/>
    </source>
</evidence>
<evidence type="ECO:0000313" key="16">
    <source>
        <dbReference type="Proteomes" id="UP000059672"/>
    </source>
</evidence>
<dbReference type="GO" id="GO:0046872">
    <property type="term" value="F:metal ion binding"/>
    <property type="evidence" value="ECO:0007669"/>
    <property type="project" value="UniProtKB-KW"/>
</dbReference>
<dbReference type="GO" id="GO:0005524">
    <property type="term" value="F:ATP binding"/>
    <property type="evidence" value="ECO:0007669"/>
    <property type="project" value="UniProtKB-KW"/>
</dbReference>
<dbReference type="InterPro" id="IPR006674">
    <property type="entry name" value="HD_domain"/>
</dbReference>
<dbReference type="RefSeq" id="WP_068206486.1">
    <property type="nucleotide sequence ID" value="NZ_CP013355.1"/>
</dbReference>
<dbReference type="InterPro" id="IPR050124">
    <property type="entry name" value="tRNA_CCA-adding_enzyme"/>
</dbReference>
<protein>
    <submittedName>
        <fullName evidence="15">tRNA nucleotidyltransferase</fullName>
    </submittedName>
</protein>
<proteinExistence type="inferred from homology"/>
<keyword evidence="6" id="KW-0547">Nucleotide-binding</keyword>
<dbReference type="Pfam" id="PF01966">
    <property type="entry name" value="HD"/>
    <property type="match status" value="1"/>
</dbReference>
<comment type="similarity">
    <text evidence="11">Belongs to the tRNA nucleotidyltransferase/poly(A) polymerase family.</text>
</comment>
<comment type="cofactor">
    <cofactor evidence="1">
        <name>Mg(2+)</name>
        <dbReference type="ChEBI" id="CHEBI:18420"/>
    </cofactor>
</comment>
<evidence type="ECO:0000256" key="8">
    <source>
        <dbReference type="ARBA" id="ARBA00022840"/>
    </source>
</evidence>
<dbReference type="InterPro" id="IPR006675">
    <property type="entry name" value="HDIG_dom"/>
</dbReference>
<accession>A0A0X8G5I3</accession>
<dbReference type="CDD" id="cd00077">
    <property type="entry name" value="HDc"/>
    <property type="match status" value="1"/>
</dbReference>
<evidence type="ECO:0000256" key="11">
    <source>
        <dbReference type="RuleBase" id="RU003953"/>
    </source>
</evidence>
<dbReference type="Gene3D" id="1.10.3090.10">
    <property type="entry name" value="cca-adding enzyme, domain 2"/>
    <property type="match status" value="1"/>
</dbReference>
<dbReference type="GO" id="GO:0008033">
    <property type="term" value="P:tRNA processing"/>
    <property type="evidence" value="ECO:0007669"/>
    <property type="project" value="UniProtKB-KW"/>
</dbReference>
<evidence type="ECO:0000259" key="13">
    <source>
        <dbReference type="Pfam" id="PF01966"/>
    </source>
</evidence>
<reference evidence="15 16" key="2">
    <citation type="journal article" date="2016" name="Int. J. Syst. Evol. Microbiol.">
        <title>Lutibacter profundi sp. nov., isolated from a deep-sea hydrothermal system on the Arctic Mid-Ocean Ridge and emended description of the genus Lutibacter.</title>
        <authorList>
            <person name="Le Moine Bauer S."/>
            <person name="Roalkvam I."/>
            <person name="Steen I.H."/>
            <person name="Dahle H."/>
        </authorList>
    </citation>
    <scope>NUCLEOTIDE SEQUENCE [LARGE SCALE GENOMIC DNA]</scope>
    <source>
        <strain evidence="15 16">LP1</strain>
    </source>
</reference>
<keyword evidence="8" id="KW-0067">ATP-binding</keyword>
<evidence type="ECO:0000256" key="4">
    <source>
        <dbReference type="ARBA" id="ARBA00022695"/>
    </source>
</evidence>
<dbReference type="InterPro" id="IPR032828">
    <property type="entry name" value="PolyA_RNA-bd"/>
</dbReference>
<evidence type="ECO:0000256" key="1">
    <source>
        <dbReference type="ARBA" id="ARBA00001946"/>
    </source>
</evidence>
<dbReference type="STRING" id="1622118.Lupro_03955"/>
<dbReference type="PANTHER" id="PTHR47545">
    <property type="entry name" value="MULTIFUNCTIONAL CCA PROTEIN"/>
    <property type="match status" value="1"/>
</dbReference>
<dbReference type="NCBIfam" id="TIGR00277">
    <property type="entry name" value="HDIG"/>
    <property type="match status" value="1"/>
</dbReference>
<evidence type="ECO:0000259" key="12">
    <source>
        <dbReference type="Pfam" id="PF01743"/>
    </source>
</evidence>
<keyword evidence="5" id="KW-0479">Metal-binding</keyword>
<dbReference type="GO" id="GO:0003723">
    <property type="term" value="F:RNA binding"/>
    <property type="evidence" value="ECO:0007669"/>
    <property type="project" value="UniProtKB-KW"/>
</dbReference>
<dbReference type="SUPFAM" id="SSF81301">
    <property type="entry name" value="Nucleotidyltransferase"/>
    <property type="match status" value="1"/>
</dbReference>
<dbReference type="OrthoDB" id="9805698at2"/>
<dbReference type="PANTHER" id="PTHR47545:SF1">
    <property type="entry name" value="MULTIFUNCTIONAL CCA PROTEIN"/>
    <property type="match status" value="1"/>
</dbReference>
<feature type="domain" description="Poly A polymerase head" evidence="12">
    <location>
        <begin position="30"/>
        <end position="158"/>
    </location>
</feature>